<comment type="similarity">
    <text evidence="1">Belongs to the CbxX/CfxQ family.</text>
</comment>
<dbReference type="InterPro" id="IPR003959">
    <property type="entry name" value="ATPase_AAA_core"/>
</dbReference>
<dbReference type="InterPro" id="IPR041627">
    <property type="entry name" value="AAA_lid_6"/>
</dbReference>
<dbReference type="InterPro" id="IPR027417">
    <property type="entry name" value="P-loop_NTPase"/>
</dbReference>
<accession>A0ABQ1P2D5</accession>
<dbReference type="SUPFAM" id="SSF52540">
    <property type="entry name" value="P-loop containing nucleoside triphosphate hydrolases"/>
    <property type="match status" value="1"/>
</dbReference>
<evidence type="ECO:0000259" key="4">
    <source>
        <dbReference type="SMART" id="SM00382"/>
    </source>
</evidence>
<reference evidence="6" key="1">
    <citation type="journal article" date="2019" name="Int. J. Syst. Evol. Microbiol.">
        <title>The Global Catalogue of Microorganisms (GCM) 10K type strain sequencing project: providing services to taxonomists for standard genome sequencing and annotation.</title>
        <authorList>
            <consortium name="The Broad Institute Genomics Platform"/>
            <consortium name="The Broad Institute Genome Sequencing Center for Infectious Disease"/>
            <person name="Wu L."/>
            <person name="Ma J."/>
        </authorList>
    </citation>
    <scope>NUCLEOTIDE SEQUENCE [LARGE SCALE GENOMIC DNA]</scope>
    <source>
        <strain evidence="6">CCM 7282</strain>
    </source>
</reference>
<dbReference type="Proteomes" id="UP000619534">
    <property type="component" value="Unassembled WGS sequence"/>
</dbReference>
<evidence type="ECO:0000256" key="1">
    <source>
        <dbReference type="ARBA" id="ARBA00010378"/>
    </source>
</evidence>
<dbReference type="Pfam" id="PF00004">
    <property type="entry name" value="AAA"/>
    <property type="match status" value="1"/>
</dbReference>
<organism evidence="5 6">
    <name type="scientific">Thalassobacillus devorans</name>
    <dbReference type="NCBI Taxonomy" id="279813"/>
    <lineage>
        <taxon>Bacteria</taxon>
        <taxon>Bacillati</taxon>
        <taxon>Bacillota</taxon>
        <taxon>Bacilli</taxon>
        <taxon>Bacillales</taxon>
        <taxon>Bacillaceae</taxon>
        <taxon>Thalassobacillus</taxon>
    </lineage>
</organism>
<evidence type="ECO:0000313" key="6">
    <source>
        <dbReference type="Proteomes" id="UP000619534"/>
    </source>
</evidence>
<name>A0ABQ1P2D5_9BACI</name>
<evidence type="ECO:0000256" key="2">
    <source>
        <dbReference type="ARBA" id="ARBA00022741"/>
    </source>
</evidence>
<keyword evidence="6" id="KW-1185">Reference proteome</keyword>
<dbReference type="RefSeq" id="WP_062445921.1">
    <property type="nucleotide sequence ID" value="NZ_BMCJ01000003.1"/>
</dbReference>
<dbReference type="InterPro" id="IPR000641">
    <property type="entry name" value="CbxX/CfxQ"/>
</dbReference>
<sequence length="312" mass="35545">MSSQLTHNQQGKINIILKDRKEDNSDRAALAPVESGETDPFQLIEDHLDAFIGMDRLREKVKEIYAQVLVKEKRRQVGLTTENQVLHMMFKGNPGTGKTTVARALAKIFYDMNLLSKGHFIEADRSDLVGEYIGHTAKKTKDLIKKSLGGVLFIDEAYSLARGGEKDFGKEAVDTIVKCMEDHHSEFILILAGYPREMSRFLTLNPGLKSRFPITLEFPDYTPGELLEIAHDMAELKDYKLSNEAQWKLKQHFHSLLQRSPYNFSNGRYVRNIIEDAIRKHAIRMMRCSTINKEVLMTIEAKDIIFEEVGGG</sequence>
<dbReference type="SMART" id="SM00382">
    <property type="entry name" value="AAA"/>
    <property type="match status" value="1"/>
</dbReference>
<feature type="domain" description="AAA+ ATPase" evidence="4">
    <location>
        <begin position="84"/>
        <end position="222"/>
    </location>
</feature>
<keyword evidence="2" id="KW-0547">Nucleotide-binding</keyword>
<dbReference type="PRINTS" id="PR00819">
    <property type="entry name" value="CBXCFQXSUPER"/>
</dbReference>
<comment type="caution">
    <text evidence="5">The sequence shown here is derived from an EMBL/GenBank/DDBJ whole genome shotgun (WGS) entry which is preliminary data.</text>
</comment>
<evidence type="ECO:0000256" key="3">
    <source>
        <dbReference type="ARBA" id="ARBA00022840"/>
    </source>
</evidence>
<dbReference type="InterPro" id="IPR003593">
    <property type="entry name" value="AAA+_ATPase"/>
</dbReference>
<dbReference type="Pfam" id="PF17866">
    <property type="entry name" value="AAA_lid_6"/>
    <property type="match status" value="1"/>
</dbReference>
<keyword evidence="3" id="KW-0067">ATP-binding</keyword>
<dbReference type="CDD" id="cd00009">
    <property type="entry name" value="AAA"/>
    <property type="match status" value="1"/>
</dbReference>
<dbReference type="Gene3D" id="1.10.8.60">
    <property type="match status" value="1"/>
</dbReference>
<dbReference type="InterPro" id="IPR050773">
    <property type="entry name" value="CbxX/CfxQ_RuBisCO_ESX"/>
</dbReference>
<dbReference type="PANTHER" id="PTHR43392">
    <property type="entry name" value="AAA-TYPE ATPASE FAMILY PROTEIN / ANKYRIN REPEAT FAMILY PROTEIN"/>
    <property type="match status" value="1"/>
</dbReference>
<evidence type="ECO:0000313" key="5">
    <source>
        <dbReference type="EMBL" id="GGC89732.1"/>
    </source>
</evidence>
<dbReference type="EMBL" id="BMCJ01000003">
    <property type="protein sequence ID" value="GGC89732.1"/>
    <property type="molecule type" value="Genomic_DNA"/>
</dbReference>
<proteinExistence type="inferred from homology"/>
<dbReference type="PANTHER" id="PTHR43392:SF2">
    <property type="entry name" value="AAA-TYPE ATPASE FAMILY PROTEIN _ ANKYRIN REPEAT FAMILY PROTEIN"/>
    <property type="match status" value="1"/>
</dbReference>
<gene>
    <name evidence="5" type="primary">spoVK</name>
    <name evidence="5" type="ORF">GCM10007216_20570</name>
</gene>
<dbReference type="Gene3D" id="3.40.50.300">
    <property type="entry name" value="P-loop containing nucleotide triphosphate hydrolases"/>
    <property type="match status" value="1"/>
</dbReference>
<protein>
    <submittedName>
        <fullName evidence="5">Stage V sporulation protein K</fullName>
    </submittedName>
</protein>